<keyword evidence="1" id="KW-0732">Signal</keyword>
<dbReference type="AlphaFoldDB" id="A0A1V9E9Y9"/>
<protein>
    <recommendedName>
        <fullName evidence="4">DUF4394 domain-containing protein</fullName>
    </recommendedName>
</protein>
<dbReference type="SUPFAM" id="SSF50969">
    <property type="entry name" value="YVTN repeat-like/Quinoprotein amine dehydrogenase"/>
    <property type="match status" value="1"/>
</dbReference>
<sequence>MKTNKMAPGFKRPMVILLSALSLLAACKKDSDSPADTDKALTMYSIRETEVSPNNYTNELVAIDPATAAITTLLNLTEQPNSFNMGSLIYLPATNEVAGIDWNGYKLVKINVATKQTAILPLPLGANQEYEGLKLDKAGNLYTVGNRRNGLDATWEITKIDIATGNTTPMATFKKSLIGFTYIPATNEIVGTSGTILQKYNLTTRDTSSVIIAATGNPNYLGLTVDNNSNLYGFKEFSGATNNSQIVKLNAATGAETVLTTLNEEEPIYDLLFMPKTNEFLSIWDDTSLYRYNLGTNTSTLTALTTDSKVSFYDLISN</sequence>
<dbReference type="EMBL" id="LVXG01000056">
    <property type="protein sequence ID" value="OQP42901.1"/>
    <property type="molecule type" value="Genomic_DNA"/>
</dbReference>
<evidence type="ECO:0000313" key="2">
    <source>
        <dbReference type="EMBL" id="OQP42901.1"/>
    </source>
</evidence>
<accession>A0A1V9E9Y9</accession>
<dbReference type="RefSeq" id="WP_081203314.1">
    <property type="nucleotide sequence ID" value="NZ_FOCZ01000005.1"/>
</dbReference>
<dbReference type="InterPro" id="IPR011042">
    <property type="entry name" value="6-blade_b-propeller_TolB-like"/>
</dbReference>
<proteinExistence type="predicted"/>
<dbReference type="InterPro" id="IPR011044">
    <property type="entry name" value="Quino_amine_DH_bsu"/>
</dbReference>
<comment type="caution">
    <text evidence="2">The sequence shown here is derived from an EMBL/GenBank/DDBJ whole genome shotgun (WGS) entry which is preliminary data.</text>
</comment>
<evidence type="ECO:0008006" key="4">
    <source>
        <dbReference type="Google" id="ProtNLM"/>
    </source>
</evidence>
<feature type="signal peptide" evidence="1">
    <location>
        <begin position="1"/>
        <end position="25"/>
    </location>
</feature>
<dbReference type="PROSITE" id="PS51257">
    <property type="entry name" value="PROKAR_LIPOPROTEIN"/>
    <property type="match status" value="1"/>
</dbReference>
<keyword evidence="3" id="KW-1185">Reference proteome</keyword>
<dbReference type="Gene3D" id="2.120.10.30">
    <property type="entry name" value="TolB, C-terminal domain"/>
    <property type="match status" value="1"/>
</dbReference>
<dbReference type="Proteomes" id="UP000192610">
    <property type="component" value="Unassembled WGS sequence"/>
</dbReference>
<organism evidence="2 3">
    <name type="scientific">Niastella yeongjuensis</name>
    <dbReference type="NCBI Taxonomy" id="354355"/>
    <lineage>
        <taxon>Bacteria</taxon>
        <taxon>Pseudomonadati</taxon>
        <taxon>Bacteroidota</taxon>
        <taxon>Chitinophagia</taxon>
        <taxon>Chitinophagales</taxon>
        <taxon>Chitinophagaceae</taxon>
        <taxon>Niastella</taxon>
    </lineage>
</organism>
<evidence type="ECO:0000313" key="3">
    <source>
        <dbReference type="Proteomes" id="UP000192610"/>
    </source>
</evidence>
<feature type="chain" id="PRO_5012799847" description="DUF4394 domain-containing protein" evidence="1">
    <location>
        <begin position="26"/>
        <end position="318"/>
    </location>
</feature>
<evidence type="ECO:0000256" key="1">
    <source>
        <dbReference type="SAM" id="SignalP"/>
    </source>
</evidence>
<reference evidence="3" key="1">
    <citation type="submission" date="2016-04" db="EMBL/GenBank/DDBJ databases">
        <authorList>
            <person name="Chen L."/>
            <person name="Zhuang W."/>
            <person name="Wang G."/>
        </authorList>
    </citation>
    <scope>NUCLEOTIDE SEQUENCE [LARGE SCALE GENOMIC DNA]</scope>
    <source>
        <strain evidence="3">17621</strain>
    </source>
</reference>
<name>A0A1V9E9Y9_9BACT</name>
<gene>
    <name evidence="2" type="ORF">A4H97_12170</name>
</gene>